<dbReference type="PANTHER" id="PTHR48108">
    <property type="entry name" value="CBS DOMAIN-CONTAINING PROTEIN CBSX2, CHLOROPLASTIC"/>
    <property type="match status" value="1"/>
</dbReference>
<gene>
    <name evidence="4" type="ORF">SAMN05421812_112218</name>
</gene>
<reference evidence="4 5" key="1">
    <citation type="submission" date="2017-06" db="EMBL/GenBank/DDBJ databases">
        <authorList>
            <person name="Kim H.J."/>
            <person name="Triplett B.A."/>
        </authorList>
    </citation>
    <scope>NUCLEOTIDE SEQUENCE [LARGE SCALE GENOMIC DNA]</scope>
    <source>
        <strain evidence="4 5">CGMCC 4.5593</strain>
    </source>
</reference>
<dbReference type="Gene3D" id="3.10.580.10">
    <property type="entry name" value="CBS-domain"/>
    <property type="match status" value="1"/>
</dbReference>
<dbReference type="RefSeq" id="WP_089253382.1">
    <property type="nucleotide sequence ID" value="NZ_FZPH01000012.1"/>
</dbReference>
<feature type="domain" description="CBS" evidence="3">
    <location>
        <begin position="90"/>
        <end position="142"/>
    </location>
</feature>
<accession>A0A239P136</accession>
<dbReference type="OrthoDB" id="3218170at2"/>
<dbReference type="InterPro" id="IPR051462">
    <property type="entry name" value="CBS_domain-containing"/>
</dbReference>
<evidence type="ECO:0000259" key="3">
    <source>
        <dbReference type="PROSITE" id="PS51371"/>
    </source>
</evidence>
<dbReference type="SMART" id="SM00116">
    <property type="entry name" value="CBS"/>
    <property type="match status" value="2"/>
</dbReference>
<dbReference type="InterPro" id="IPR000644">
    <property type="entry name" value="CBS_dom"/>
</dbReference>
<dbReference type="InterPro" id="IPR046342">
    <property type="entry name" value="CBS_dom_sf"/>
</dbReference>
<dbReference type="SUPFAM" id="SSF54631">
    <property type="entry name" value="CBS-domain pair"/>
    <property type="match status" value="1"/>
</dbReference>
<sequence>MKAIYTGREGISPSLGTRPVRRIMSAPPVCVAGSASLGAALRTMVRAGRRHLVVVNRDGTCGGVLADRTIVAAWARHAAALDTTTVDAALDQGAVVVDEGISVARAARLMRGAGVDAVAVVDASLRPVGIVTGSDIVALLAG</sequence>
<keyword evidence="2" id="KW-0129">CBS domain</keyword>
<dbReference type="CDD" id="cd02205">
    <property type="entry name" value="CBS_pair_SF"/>
    <property type="match status" value="1"/>
</dbReference>
<dbReference type="EMBL" id="FZPH01000012">
    <property type="protein sequence ID" value="SNT60841.1"/>
    <property type="molecule type" value="Genomic_DNA"/>
</dbReference>
<feature type="domain" description="CBS" evidence="3">
    <location>
        <begin position="24"/>
        <end position="83"/>
    </location>
</feature>
<evidence type="ECO:0000256" key="1">
    <source>
        <dbReference type="ARBA" id="ARBA00022737"/>
    </source>
</evidence>
<name>A0A239P136_9ACTN</name>
<dbReference type="Proteomes" id="UP000198362">
    <property type="component" value="Unassembled WGS sequence"/>
</dbReference>
<protein>
    <submittedName>
        <fullName evidence="4">CBS domain-containing protein</fullName>
    </submittedName>
</protein>
<keyword evidence="1" id="KW-0677">Repeat</keyword>
<dbReference type="PANTHER" id="PTHR48108:SF26">
    <property type="entry name" value="CBS DOMAIN-CONTAINING PROTEIN DDB_G0289609"/>
    <property type="match status" value="1"/>
</dbReference>
<organism evidence="4 5">
    <name type="scientific">Asanoa hainanensis</name>
    <dbReference type="NCBI Taxonomy" id="560556"/>
    <lineage>
        <taxon>Bacteria</taxon>
        <taxon>Bacillati</taxon>
        <taxon>Actinomycetota</taxon>
        <taxon>Actinomycetes</taxon>
        <taxon>Micromonosporales</taxon>
        <taxon>Micromonosporaceae</taxon>
        <taxon>Asanoa</taxon>
    </lineage>
</organism>
<dbReference type="PROSITE" id="PS51371">
    <property type="entry name" value="CBS"/>
    <property type="match status" value="2"/>
</dbReference>
<proteinExistence type="predicted"/>
<dbReference type="Pfam" id="PF00571">
    <property type="entry name" value="CBS"/>
    <property type="match status" value="2"/>
</dbReference>
<evidence type="ECO:0000256" key="2">
    <source>
        <dbReference type="PROSITE-ProRule" id="PRU00703"/>
    </source>
</evidence>
<evidence type="ECO:0000313" key="5">
    <source>
        <dbReference type="Proteomes" id="UP000198362"/>
    </source>
</evidence>
<dbReference type="AlphaFoldDB" id="A0A239P136"/>
<evidence type="ECO:0000313" key="4">
    <source>
        <dbReference type="EMBL" id="SNT60841.1"/>
    </source>
</evidence>
<keyword evidence="5" id="KW-1185">Reference proteome</keyword>